<evidence type="ECO:0000313" key="2">
    <source>
        <dbReference type="EMBL" id="MFC5834863.1"/>
    </source>
</evidence>
<evidence type="ECO:0000256" key="1">
    <source>
        <dbReference type="SAM" id="MobiDB-lite"/>
    </source>
</evidence>
<dbReference type="EMBL" id="JBHSPA010000115">
    <property type="protein sequence ID" value="MFC5834863.1"/>
    <property type="molecule type" value="Genomic_DNA"/>
</dbReference>
<name>A0ABW1DD40_9ACTN</name>
<dbReference type="RefSeq" id="WP_379524272.1">
    <property type="nucleotide sequence ID" value="NZ_JBHSPA010000115.1"/>
</dbReference>
<accession>A0ABW1DD40</accession>
<feature type="region of interest" description="Disordered" evidence="1">
    <location>
        <begin position="76"/>
        <end position="98"/>
    </location>
</feature>
<evidence type="ECO:0000313" key="3">
    <source>
        <dbReference type="Proteomes" id="UP001596058"/>
    </source>
</evidence>
<dbReference type="Proteomes" id="UP001596058">
    <property type="component" value="Unassembled WGS sequence"/>
</dbReference>
<reference evidence="3" key="1">
    <citation type="journal article" date="2019" name="Int. J. Syst. Evol. Microbiol.">
        <title>The Global Catalogue of Microorganisms (GCM) 10K type strain sequencing project: providing services to taxonomists for standard genome sequencing and annotation.</title>
        <authorList>
            <consortium name="The Broad Institute Genomics Platform"/>
            <consortium name="The Broad Institute Genome Sequencing Center for Infectious Disease"/>
            <person name="Wu L."/>
            <person name="Ma J."/>
        </authorList>
    </citation>
    <scope>NUCLEOTIDE SEQUENCE [LARGE SCALE GENOMIC DNA]</scope>
    <source>
        <strain evidence="3">CCUG 53903</strain>
    </source>
</reference>
<organism evidence="2 3">
    <name type="scientific">Nonomuraea insulae</name>
    <dbReference type="NCBI Taxonomy" id="1616787"/>
    <lineage>
        <taxon>Bacteria</taxon>
        <taxon>Bacillati</taxon>
        <taxon>Actinomycetota</taxon>
        <taxon>Actinomycetes</taxon>
        <taxon>Streptosporangiales</taxon>
        <taxon>Streptosporangiaceae</taxon>
        <taxon>Nonomuraea</taxon>
    </lineage>
</organism>
<feature type="region of interest" description="Disordered" evidence="1">
    <location>
        <begin position="1"/>
        <end position="26"/>
    </location>
</feature>
<proteinExistence type="predicted"/>
<keyword evidence="3" id="KW-1185">Reference proteome</keyword>
<gene>
    <name evidence="2" type="ORF">ACFPZ3_64415</name>
</gene>
<feature type="compositionally biased region" description="Basic and acidic residues" evidence="1">
    <location>
        <begin position="81"/>
        <end position="98"/>
    </location>
</feature>
<comment type="caution">
    <text evidence="2">The sequence shown here is derived from an EMBL/GenBank/DDBJ whole genome shotgun (WGS) entry which is preliminary data.</text>
</comment>
<sequence>MPEAKVEQRGGPVGEVQAEPFPARGGLYGRFREQRQRLGGMPLVGEQEQVSVGHPARTGDLFDRRLLHGQLPGLLHVSAPQRDDPADVQRIGQRRDSP</sequence>
<protein>
    <submittedName>
        <fullName evidence="2">Uncharacterized protein</fullName>
    </submittedName>
</protein>